<reference evidence="4 5" key="1">
    <citation type="journal article" date="2019" name="Int. J. Syst. Evol. Microbiol.">
        <title>The Global Catalogue of Microorganisms (GCM) 10K type strain sequencing project: providing services to taxonomists for standard genome sequencing and annotation.</title>
        <authorList>
            <consortium name="The Broad Institute Genomics Platform"/>
            <consortium name="The Broad Institute Genome Sequencing Center for Infectious Disease"/>
            <person name="Wu L."/>
            <person name="Ma J."/>
        </authorList>
    </citation>
    <scope>NUCLEOTIDE SEQUENCE [LARGE SCALE GENOMIC DNA]</scope>
    <source>
        <strain evidence="4 5">JCM 14545</strain>
    </source>
</reference>
<comment type="similarity">
    <text evidence="1">Belongs to the NodU/CmcH family.</text>
</comment>
<evidence type="ECO:0000259" key="2">
    <source>
        <dbReference type="Pfam" id="PF02543"/>
    </source>
</evidence>
<dbReference type="Proteomes" id="UP001501116">
    <property type="component" value="Unassembled WGS sequence"/>
</dbReference>
<accession>A0ABN2QWB9</accession>
<name>A0ABN2QWB9_9PSEU</name>
<dbReference type="SUPFAM" id="SSF53067">
    <property type="entry name" value="Actin-like ATPase domain"/>
    <property type="match status" value="1"/>
</dbReference>
<dbReference type="Gene3D" id="3.30.420.40">
    <property type="match status" value="2"/>
</dbReference>
<organism evidence="4 5">
    <name type="scientific">Amycolatopsis minnesotensis</name>
    <dbReference type="NCBI Taxonomy" id="337894"/>
    <lineage>
        <taxon>Bacteria</taxon>
        <taxon>Bacillati</taxon>
        <taxon>Actinomycetota</taxon>
        <taxon>Actinomycetes</taxon>
        <taxon>Pseudonocardiales</taxon>
        <taxon>Pseudonocardiaceae</taxon>
        <taxon>Amycolatopsis</taxon>
    </lineage>
</organism>
<proteinExistence type="inferred from homology"/>
<evidence type="ECO:0000313" key="4">
    <source>
        <dbReference type="EMBL" id="GAA1959263.1"/>
    </source>
</evidence>
<protein>
    <submittedName>
        <fullName evidence="4">Carbamoyltransferase</fullName>
    </submittedName>
</protein>
<dbReference type="InterPro" id="IPR031730">
    <property type="entry name" value="Carbam_trans_C"/>
</dbReference>
<comment type="caution">
    <text evidence="4">The sequence shown here is derived from an EMBL/GenBank/DDBJ whole genome shotgun (WGS) entry which is preliminary data.</text>
</comment>
<dbReference type="InterPro" id="IPR043129">
    <property type="entry name" value="ATPase_NBD"/>
</dbReference>
<dbReference type="EMBL" id="BAAANN010000011">
    <property type="protein sequence ID" value="GAA1959263.1"/>
    <property type="molecule type" value="Genomic_DNA"/>
</dbReference>
<gene>
    <name evidence="4" type="ORF">GCM10009754_32160</name>
</gene>
<feature type="domain" description="Carbamoyltransferase C-terminal" evidence="3">
    <location>
        <begin position="402"/>
        <end position="574"/>
    </location>
</feature>
<evidence type="ECO:0000259" key="3">
    <source>
        <dbReference type="Pfam" id="PF16861"/>
    </source>
</evidence>
<feature type="domain" description="Carbamoyltransferase" evidence="2">
    <location>
        <begin position="23"/>
        <end position="342"/>
    </location>
</feature>
<sequence length="671" mass="73740">MLVLGLNGNFSTRDEDLVPGMLEFFFHDASASLVRDGVLLAAVEEERLNRIKKTTKFPVNAIQACFDAAGVTPAEVDAVGFYFPENHMDMVLNQLYTENPGTALRYSRQLIRERLHTEFGWDLPDERLVYTPHHLAHAMSSYTHSGMRDAVVAILDGRGEAHSGTIFLAADGKLETLATYPVQNSLGTWYLSATQLLGYKFGDEYKVMGLAPYGDPARYRTLFESLYSLGDEGGYELVPSIVGPNVFGPVFFEHGLRPRRKGEPFDRRHRDFAAALQETVETIALHVLRYWTGFTGVRNLCFGGGVAHNCSLNGEILRSGLFERVFVHPASHDSGAGEGAALAAGHRLGGTPLAGTRLRGADLGPGLGDDRQIAAKLKAWKALVEVVPATGSGGDDAIDTAARLLADGAVLGWARGRSEFGPRALGNRSIVADPRPKENQARINAMVKKRESFRPFAPVVTPTAAGTYFEIPDTGANYDFMSFVLRVREERRAELGAVTHVDGTARVQVVDPEVNEPFHRLVTRFGELTGTPVLLNTSFNNHAEPIVQSTEDVLTAFLTTELDYLVLENVVLRRRPDFLAALDTLIPRFRAVTRLERRVGFRSSGERRTWHEIALDYSTGPRASVSPELYALLEKTDGASSFAELGGALSDAVRQEIFALWAERYFTLSPA</sequence>
<dbReference type="PANTHER" id="PTHR34847:SF1">
    <property type="entry name" value="NODULATION PROTEIN U"/>
    <property type="match status" value="1"/>
</dbReference>
<keyword evidence="5" id="KW-1185">Reference proteome</keyword>
<dbReference type="InterPro" id="IPR051338">
    <property type="entry name" value="NodU/CmcH_Carbamoyltrnsfr"/>
</dbReference>
<dbReference type="RefSeq" id="WP_344418427.1">
    <property type="nucleotide sequence ID" value="NZ_BAAANN010000011.1"/>
</dbReference>
<dbReference type="Pfam" id="PF02543">
    <property type="entry name" value="Carbam_trans_N"/>
    <property type="match status" value="1"/>
</dbReference>
<dbReference type="InterPro" id="IPR038152">
    <property type="entry name" value="Carbam_trans_C_sf"/>
</dbReference>
<evidence type="ECO:0000256" key="1">
    <source>
        <dbReference type="ARBA" id="ARBA00006129"/>
    </source>
</evidence>
<dbReference type="CDD" id="cd24099">
    <property type="entry name" value="ASKHA_NBD_NovN-like_N"/>
    <property type="match status" value="1"/>
</dbReference>
<evidence type="ECO:0000313" key="5">
    <source>
        <dbReference type="Proteomes" id="UP001501116"/>
    </source>
</evidence>
<dbReference type="Gene3D" id="3.90.870.20">
    <property type="entry name" value="Carbamoyltransferase, C-terminal domain"/>
    <property type="match status" value="1"/>
</dbReference>
<dbReference type="Pfam" id="PF16861">
    <property type="entry name" value="Carbam_trans_C"/>
    <property type="match status" value="1"/>
</dbReference>
<dbReference type="PANTHER" id="PTHR34847">
    <property type="entry name" value="NODULATION PROTEIN U"/>
    <property type="match status" value="1"/>
</dbReference>
<dbReference type="InterPro" id="IPR003696">
    <property type="entry name" value="Carbtransf_dom"/>
</dbReference>